<dbReference type="GO" id="GO:0098046">
    <property type="term" value="C:type V protein secretion system complex"/>
    <property type="evidence" value="ECO:0007669"/>
    <property type="project" value="TreeGrafter"/>
</dbReference>
<evidence type="ECO:0000256" key="1">
    <source>
        <dbReference type="ARBA" id="ARBA00022452"/>
    </source>
</evidence>
<evidence type="ECO:0000256" key="3">
    <source>
        <dbReference type="ARBA" id="ARBA00023237"/>
    </source>
</evidence>
<proteinExistence type="predicted"/>
<evidence type="ECO:0000259" key="4">
    <source>
        <dbReference type="Pfam" id="PF03865"/>
    </source>
</evidence>
<dbReference type="InterPro" id="IPR051544">
    <property type="entry name" value="TPS_OM_transporter"/>
</dbReference>
<feature type="domain" description="Polypeptide-transport-associated ShlB-type" evidence="5">
    <location>
        <begin position="79"/>
        <end position="151"/>
    </location>
</feature>
<dbReference type="AlphaFoldDB" id="A0A3B0RYC1"/>
<protein>
    <submittedName>
        <fullName evidence="6">Hemolysin activation/secretion protein</fullName>
    </submittedName>
</protein>
<keyword evidence="1" id="KW-1134">Transmembrane beta strand</keyword>
<keyword evidence="3" id="KW-0998">Cell outer membrane</keyword>
<dbReference type="EMBL" id="UOEF01000277">
    <property type="protein sequence ID" value="VAV98884.1"/>
    <property type="molecule type" value="Genomic_DNA"/>
</dbReference>
<keyword evidence="2" id="KW-0812">Transmembrane</keyword>
<keyword evidence="1" id="KW-0472">Membrane</keyword>
<dbReference type="PANTHER" id="PTHR34597:SF6">
    <property type="entry name" value="BLR6126 PROTEIN"/>
    <property type="match status" value="1"/>
</dbReference>
<dbReference type="GO" id="GO:0008320">
    <property type="term" value="F:protein transmembrane transporter activity"/>
    <property type="evidence" value="ECO:0007669"/>
    <property type="project" value="TreeGrafter"/>
</dbReference>
<dbReference type="Gene3D" id="2.40.160.50">
    <property type="entry name" value="membrane protein fhac: a member of the omp85/tpsb transporter family"/>
    <property type="match status" value="1"/>
</dbReference>
<dbReference type="InterPro" id="IPR013686">
    <property type="entry name" value="Polypept-transport_assoc_ShlB"/>
</dbReference>
<gene>
    <name evidence="6" type="ORF">MNBD_ALPHA04-1537</name>
</gene>
<evidence type="ECO:0000313" key="6">
    <source>
        <dbReference type="EMBL" id="VAV98884.1"/>
    </source>
</evidence>
<dbReference type="InterPro" id="IPR005565">
    <property type="entry name" value="Hemolysn_activator_HlyB_C"/>
</dbReference>
<organism evidence="6">
    <name type="scientific">hydrothermal vent metagenome</name>
    <dbReference type="NCBI Taxonomy" id="652676"/>
    <lineage>
        <taxon>unclassified sequences</taxon>
        <taxon>metagenomes</taxon>
        <taxon>ecological metagenomes</taxon>
    </lineage>
</organism>
<dbReference type="Pfam" id="PF08479">
    <property type="entry name" value="POTRA_2"/>
    <property type="match status" value="1"/>
</dbReference>
<evidence type="ECO:0000259" key="5">
    <source>
        <dbReference type="Pfam" id="PF08479"/>
    </source>
</evidence>
<dbReference type="Pfam" id="PF03865">
    <property type="entry name" value="ShlB"/>
    <property type="match status" value="1"/>
</dbReference>
<dbReference type="GO" id="GO:0046819">
    <property type="term" value="P:protein secretion by the type V secretion system"/>
    <property type="evidence" value="ECO:0007669"/>
    <property type="project" value="TreeGrafter"/>
</dbReference>
<feature type="domain" description="Haemolysin activator HlyB C-terminal" evidence="4">
    <location>
        <begin position="229"/>
        <end position="558"/>
    </location>
</feature>
<dbReference type="PANTHER" id="PTHR34597">
    <property type="entry name" value="SLR1661 PROTEIN"/>
    <property type="match status" value="1"/>
</dbReference>
<evidence type="ECO:0000256" key="2">
    <source>
        <dbReference type="ARBA" id="ARBA00022692"/>
    </source>
</evidence>
<accession>A0A3B0RYC1</accession>
<sequence length="602" mass="65349">MSRTRATRNLVLFCTTAAALCLTAPAFAQSSQAAPTREELQRGLVDEALKGRAQAITVEGDIERAPCPLAGPEFADIKFTLKSVEFTGLSVVDSKILNSSYSGYLGQEVPVAIVCEIRDRAATTLRGAGYLAAVQVPPQTIKSGNVKFDVLMARMTSVQVRGDAGPSEKLLKKYIEKLTKEPVFNIDVAERYLLLARDIPGLDVRLALRPASAEGGRQPGEVIGEFNVTRTPVYADVNIQNFGSEEVGRFSGLARIRLNGITGLGDETVVSVFSTADFNEQQVLQAAHEFRVGSEGLKFGGNFTYAWTKPEIGGGLRIESETLIAGAYATYPFIRKQSRNLFATIGFEYIDQNTEFLGTPTNLDTLSIAYARIDFSQTEPGSISGRGGYSAFEPKWALYGSLELRQGLSIFGASDGCGRNFFRCSGANPIIPFGRQPTRADGDPTAFVLRGNAKIDFRPTPLLAFTLKPRFQYSPDALFAYEEISGGNYTTGRGYDPGTIIGDNGYGLQTEVSFGSLVPETPDGIAWQPYVFFDAMAVWNKNIPGDPQKLYSAGGGIRATIGRHASLDLFAVAPLKRAGFQRRRDSARALLTLTIQLAPWPR</sequence>
<dbReference type="Gene3D" id="3.10.20.310">
    <property type="entry name" value="membrane protein fhac"/>
    <property type="match status" value="1"/>
</dbReference>
<name>A0A3B0RYC1_9ZZZZ</name>
<reference evidence="6" key="1">
    <citation type="submission" date="2018-06" db="EMBL/GenBank/DDBJ databases">
        <authorList>
            <person name="Zhirakovskaya E."/>
        </authorList>
    </citation>
    <scope>NUCLEOTIDE SEQUENCE</scope>
</reference>